<evidence type="ECO:0000313" key="3">
    <source>
        <dbReference type="Proteomes" id="UP000253551"/>
    </source>
</evidence>
<dbReference type="EMBL" id="PJQM01004789">
    <property type="protein sequence ID" value="RCH83310.1"/>
    <property type="molecule type" value="Genomic_DNA"/>
</dbReference>
<dbReference type="Proteomes" id="UP000253551">
    <property type="component" value="Unassembled WGS sequence"/>
</dbReference>
<name>A0A367J080_RHIST</name>
<accession>A0A367J080</accession>
<sequence length="588" mass="67415">QVDSGNPLESNVALYTFTHITIPQSIYDMISYETRINRHRALAKYYESQIAKDNYLQLLGKITRHYLQTDLVGKQLYYLEALADQNMQSYLLAEATANLQKIVRILDENDELMDQFGHIHLSDIYRRLGVCYTMRTKLNEGEHYLFKALEVLGEPWPKSAPHFLYKFWRNKLKQYQNRRWGFVSKYTNTSKREHGFRVVEIMAQLSNIYFYTGNGRDFVYACLIGLNVCECLGDLGPNYTLFLARNALLCWLNDDKTNSVFYIAKALRQMGTDKTDPGTLTICSLLCFAAGKFSNARDLLYQSIEGSRTLGIVTDCQSFYRSVGLVVTMRIFEGTFNRSATDVALLKQMADTAHSNGDYEAETWLGVYNVGNAIITDRMSDCAPYVALLESHVREAADYNRIAIHANTFPIFGLIFATMGLYCMVEDGQIDLMSDGDSKNYEKFIFGLSRLNHAFQQVKFWEFTQPCLYLARALPYITTRRIVEGYMVLRHGIFEMHFIQEIRFLKAYYWANLGKFAFTPEDRIEWTERAKKDFDVLGIPADTYCNPDPGNAYYRGLQADLRASISVSENTAGTSGDPSTSTSEEQQK</sequence>
<protein>
    <submittedName>
        <fullName evidence="2">Uncharacterized protein</fullName>
    </submittedName>
</protein>
<dbReference type="AlphaFoldDB" id="A0A367J080"/>
<dbReference type="InterPro" id="IPR011990">
    <property type="entry name" value="TPR-like_helical_dom_sf"/>
</dbReference>
<dbReference type="OrthoDB" id="194468at2759"/>
<dbReference type="Gene3D" id="1.25.40.10">
    <property type="entry name" value="Tetratricopeptide repeat domain"/>
    <property type="match status" value="1"/>
</dbReference>
<reference evidence="2 3" key="1">
    <citation type="journal article" date="2018" name="G3 (Bethesda)">
        <title>Phylogenetic and Phylogenomic Definition of Rhizopus Species.</title>
        <authorList>
            <person name="Gryganskyi A.P."/>
            <person name="Golan J."/>
            <person name="Dolatabadi S."/>
            <person name="Mondo S."/>
            <person name="Robb S."/>
            <person name="Idnurm A."/>
            <person name="Muszewska A."/>
            <person name="Steczkiewicz K."/>
            <person name="Masonjones S."/>
            <person name="Liao H.L."/>
            <person name="Gajdeczka M.T."/>
            <person name="Anike F."/>
            <person name="Vuek A."/>
            <person name="Anishchenko I.M."/>
            <person name="Voigt K."/>
            <person name="de Hoog G.S."/>
            <person name="Smith M.E."/>
            <person name="Heitman J."/>
            <person name="Vilgalys R."/>
            <person name="Stajich J.E."/>
        </authorList>
    </citation>
    <scope>NUCLEOTIDE SEQUENCE [LARGE SCALE GENOMIC DNA]</scope>
    <source>
        <strain evidence="2 3">LSU 92-RS-03</strain>
    </source>
</reference>
<dbReference type="STRING" id="4846.A0A367J080"/>
<feature type="region of interest" description="Disordered" evidence="1">
    <location>
        <begin position="567"/>
        <end position="588"/>
    </location>
</feature>
<feature type="non-terminal residue" evidence="2">
    <location>
        <position position="1"/>
    </location>
</feature>
<evidence type="ECO:0000313" key="2">
    <source>
        <dbReference type="EMBL" id="RCH83310.1"/>
    </source>
</evidence>
<feature type="non-terminal residue" evidence="2">
    <location>
        <position position="588"/>
    </location>
</feature>
<keyword evidence="3" id="KW-1185">Reference proteome</keyword>
<proteinExistence type="predicted"/>
<comment type="caution">
    <text evidence="2">The sequence shown here is derived from an EMBL/GenBank/DDBJ whole genome shotgun (WGS) entry which is preliminary data.</text>
</comment>
<gene>
    <name evidence="2" type="ORF">CU098_005197</name>
</gene>
<evidence type="ECO:0000256" key="1">
    <source>
        <dbReference type="SAM" id="MobiDB-lite"/>
    </source>
</evidence>
<organism evidence="2 3">
    <name type="scientific">Rhizopus stolonifer</name>
    <name type="common">Rhizopus nigricans</name>
    <dbReference type="NCBI Taxonomy" id="4846"/>
    <lineage>
        <taxon>Eukaryota</taxon>
        <taxon>Fungi</taxon>
        <taxon>Fungi incertae sedis</taxon>
        <taxon>Mucoromycota</taxon>
        <taxon>Mucoromycotina</taxon>
        <taxon>Mucoromycetes</taxon>
        <taxon>Mucorales</taxon>
        <taxon>Mucorineae</taxon>
        <taxon>Rhizopodaceae</taxon>
        <taxon>Rhizopus</taxon>
    </lineage>
</organism>